<dbReference type="Proteomes" id="UP001156905">
    <property type="component" value="Unassembled WGS sequence"/>
</dbReference>
<protein>
    <submittedName>
        <fullName evidence="1">Uncharacterized protein</fullName>
    </submittedName>
</protein>
<organism evidence="1 2">
    <name type="scientific">Bradyrhizobium iriomotense</name>
    <dbReference type="NCBI Taxonomy" id="441950"/>
    <lineage>
        <taxon>Bacteria</taxon>
        <taxon>Pseudomonadati</taxon>
        <taxon>Pseudomonadota</taxon>
        <taxon>Alphaproteobacteria</taxon>
        <taxon>Hyphomicrobiales</taxon>
        <taxon>Nitrobacteraceae</taxon>
        <taxon>Bradyrhizobium</taxon>
    </lineage>
</organism>
<sequence>MLQHPNVLRGARETHAERCRKLPDRELPFRQMTKHCPPRWIREGMKNGVEMRELFNHVVKHTRPKWIVNRLV</sequence>
<comment type="caution">
    <text evidence="1">The sequence shown here is derived from an EMBL/GenBank/DDBJ whole genome shotgun (WGS) entry which is preliminary data.</text>
</comment>
<name>A0ABQ6B2E9_9BRAD</name>
<gene>
    <name evidence="1" type="ORF">GCM10007857_53270</name>
</gene>
<reference evidence="2" key="1">
    <citation type="journal article" date="2019" name="Int. J. Syst. Evol. Microbiol.">
        <title>The Global Catalogue of Microorganisms (GCM) 10K type strain sequencing project: providing services to taxonomists for standard genome sequencing and annotation.</title>
        <authorList>
            <consortium name="The Broad Institute Genomics Platform"/>
            <consortium name="The Broad Institute Genome Sequencing Center for Infectious Disease"/>
            <person name="Wu L."/>
            <person name="Ma J."/>
        </authorList>
    </citation>
    <scope>NUCLEOTIDE SEQUENCE [LARGE SCALE GENOMIC DNA]</scope>
    <source>
        <strain evidence="2">NBRC 102520</strain>
    </source>
</reference>
<evidence type="ECO:0000313" key="2">
    <source>
        <dbReference type="Proteomes" id="UP001156905"/>
    </source>
</evidence>
<proteinExistence type="predicted"/>
<dbReference type="EMBL" id="BSOW01000020">
    <property type="protein sequence ID" value="GLR88614.1"/>
    <property type="molecule type" value="Genomic_DNA"/>
</dbReference>
<accession>A0ABQ6B2E9</accession>
<keyword evidence="2" id="KW-1185">Reference proteome</keyword>
<evidence type="ECO:0000313" key="1">
    <source>
        <dbReference type="EMBL" id="GLR88614.1"/>
    </source>
</evidence>